<gene>
    <name evidence="3" type="ORF">DNU06_04755</name>
</gene>
<dbReference type="AlphaFoldDB" id="A0A2W1NQK5"/>
<sequence length="514" mass="58748">MDLKKITNISKKIALFISAIFLFNFAWGQENQIELIHADKVTNSIEFFDAVKVKGNVQFKNQDIKLFCDSAFFHKTDNWVRAYGRVQINQGDTLNLYSDSLFFDGNTNIGKLQSKVKIRDKTFKLNTDSLSFDANQSIAYYSNYAFIKSTQNDLTLESTKGTYNSLTKTFTFKDSVKLLHPDYSVYSDTLEFNTLSEVIQIHGPSKILSDSSKIFTKKAIYQTKTDDIQMWDETTIHNPNQTIKGDSILYNSLTEYAEGFGNILLIDSLEKITLSSNYLYKKDSLIKLIGKAKILQYQSTDTLAIRADTIIQTGDRNKNNTVNIAYSNVILEKSGSLGICDSLFISQKDSIIKMKKSPILWKDNMEVSADSITMKLENDAIKNLYLYQNAFLSMEHDSLHYDQCAGKKMIATLDSGKVKLIEIIDNAETIYFPSETSKDSITQKEIKTLKGANYMISSKIYIYFLNEEISRIKFTEEPDAIFKPLKNAKQEDLFLKKFVDKKSKKPDRLLKKID</sequence>
<reference evidence="3 4" key="1">
    <citation type="submission" date="2018-06" db="EMBL/GenBank/DDBJ databases">
        <title>The draft genome sequence of Crocinitomix sp. SM1701.</title>
        <authorList>
            <person name="Zhang X."/>
        </authorList>
    </citation>
    <scope>NUCLEOTIDE SEQUENCE [LARGE SCALE GENOMIC DNA]</scope>
    <source>
        <strain evidence="3 4">SM1701</strain>
    </source>
</reference>
<dbReference type="GO" id="GO:0017089">
    <property type="term" value="F:glycolipid transfer activity"/>
    <property type="evidence" value="ECO:0007669"/>
    <property type="project" value="TreeGrafter"/>
</dbReference>
<dbReference type="GO" id="GO:0030288">
    <property type="term" value="C:outer membrane-bounded periplasmic space"/>
    <property type="evidence" value="ECO:0007669"/>
    <property type="project" value="TreeGrafter"/>
</dbReference>
<dbReference type="PANTHER" id="PTHR36504">
    <property type="entry name" value="LIPOPOLYSACCHARIDE EXPORT SYSTEM PROTEIN LPTA"/>
    <property type="match status" value="1"/>
</dbReference>
<name>A0A2W1NQK5_9FLAO</name>
<dbReference type="EMBL" id="QKSB01000002">
    <property type="protein sequence ID" value="PZE17932.1"/>
    <property type="molecule type" value="Genomic_DNA"/>
</dbReference>
<dbReference type="Proteomes" id="UP000249248">
    <property type="component" value="Unassembled WGS sequence"/>
</dbReference>
<accession>A0A2W1NQK5</accession>
<keyword evidence="4" id="KW-1185">Reference proteome</keyword>
<evidence type="ECO:0000256" key="1">
    <source>
        <dbReference type="ARBA" id="ARBA00022729"/>
    </source>
</evidence>
<evidence type="ECO:0000313" key="3">
    <source>
        <dbReference type="EMBL" id="PZE17932.1"/>
    </source>
</evidence>
<dbReference type="GO" id="GO:0009279">
    <property type="term" value="C:cell outer membrane"/>
    <property type="evidence" value="ECO:0007669"/>
    <property type="project" value="TreeGrafter"/>
</dbReference>
<evidence type="ECO:0000259" key="2">
    <source>
        <dbReference type="Pfam" id="PF13100"/>
    </source>
</evidence>
<comment type="caution">
    <text evidence="3">The sequence shown here is derived from an EMBL/GenBank/DDBJ whole genome shotgun (WGS) entry which is preliminary data.</text>
</comment>
<proteinExistence type="predicted"/>
<feature type="domain" description="Organic solvent tolerance-like N-terminal" evidence="2">
    <location>
        <begin position="31"/>
        <end position="188"/>
    </location>
</feature>
<dbReference type="Gene3D" id="2.60.450.10">
    <property type="entry name" value="Lipopolysaccharide (LPS) transport protein A like domain"/>
    <property type="match status" value="3"/>
</dbReference>
<dbReference type="Pfam" id="PF13100">
    <property type="entry name" value="OstA_2"/>
    <property type="match status" value="1"/>
</dbReference>
<dbReference type="InterPro" id="IPR005653">
    <property type="entry name" value="OstA-like_N"/>
</dbReference>
<dbReference type="PANTHER" id="PTHR36504:SF1">
    <property type="entry name" value="LIPOPOLYSACCHARIDE EXPORT SYSTEM PROTEIN LPTA"/>
    <property type="match status" value="1"/>
</dbReference>
<keyword evidence="1" id="KW-0732">Signal</keyword>
<dbReference type="GO" id="GO:0015920">
    <property type="term" value="P:lipopolysaccharide transport"/>
    <property type="evidence" value="ECO:0007669"/>
    <property type="project" value="TreeGrafter"/>
</dbReference>
<protein>
    <recommendedName>
        <fullName evidence="2">Organic solvent tolerance-like N-terminal domain-containing protein</fullName>
    </recommendedName>
</protein>
<dbReference type="InterPro" id="IPR052037">
    <property type="entry name" value="LPS_export_LptA"/>
</dbReference>
<evidence type="ECO:0000313" key="4">
    <source>
        <dbReference type="Proteomes" id="UP000249248"/>
    </source>
</evidence>
<organism evidence="3 4">
    <name type="scientific">Putridiphycobacter roseus</name>
    <dbReference type="NCBI Taxonomy" id="2219161"/>
    <lineage>
        <taxon>Bacteria</taxon>
        <taxon>Pseudomonadati</taxon>
        <taxon>Bacteroidota</taxon>
        <taxon>Flavobacteriia</taxon>
        <taxon>Flavobacteriales</taxon>
        <taxon>Crocinitomicaceae</taxon>
        <taxon>Putridiphycobacter</taxon>
    </lineage>
</organism>